<evidence type="ECO:0000313" key="1">
    <source>
        <dbReference type="EMBL" id="KAL0097474.1"/>
    </source>
</evidence>
<reference evidence="1 2" key="1">
    <citation type="submission" date="2024-04" db="EMBL/GenBank/DDBJ databases">
        <title>Symmetric and asymmetric DNA N6-adenine methylation regulates different biological responses in Mucorales.</title>
        <authorList>
            <consortium name="Lawrence Berkeley National Laboratory"/>
            <person name="Lax C."/>
            <person name="Mondo S.J."/>
            <person name="Osorio-Concepcion M."/>
            <person name="Muszewska A."/>
            <person name="Corrochano-Luque M."/>
            <person name="Gutierrez G."/>
            <person name="Riley R."/>
            <person name="Lipzen A."/>
            <person name="Guo J."/>
            <person name="Hundley H."/>
            <person name="Amirebrahimi M."/>
            <person name="Ng V."/>
            <person name="Lorenzo-Gutierrez D."/>
            <person name="Binder U."/>
            <person name="Yang J."/>
            <person name="Song Y."/>
            <person name="Canovas D."/>
            <person name="Navarro E."/>
            <person name="Freitag M."/>
            <person name="Gabaldon T."/>
            <person name="Grigoriev I.V."/>
            <person name="Corrochano L.M."/>
            <person name="Nicolas F.E."/>
            <person name="Garre V."/>
        </authorList>
    </citation>
    <scope>NUCLEOTIDE SEQUENCE [LARGE SCALE GENOMIC DNA]</scope>
    <source>
        <strain evidence="1 2">L51</strain>
    </source>
</reference>
<organism evidence="1 2">
    <name type="scientific">Phycomyces blakesleeanus</name>
    <dbReference type="NCBI Taxonomy" id="4837"/>
    <lineage>
        <taxon>Eukaryota</taxon>
        <taxon>Fungi</taxon>
        <taxon>Fungi incertae sedis</taxon>
        <taxon>Mucoromycota</taxon>
        <taxon>Mucoromycotina</taxon>
        <taxon>Mucoromycetes</taxon>
        <taxon>Mucorales</taxon>
        <taxon>Phycomycetaceae</taxon>
        <taxon>Phycomyces</taxon>
    </lineage>
</organism>
<evidence type="ECO:0000313" key="2">
    <source>
        <dbReference type="Proteomes" id="UP001448207"/>
    </source>
</evidence>
<gene>
    <name evidence="1" type="ORF">J3Q64DRAFT_1713527</name>
</gene>
<comment type="caution">
    <text evidence="1">The sequence shown here is derived from an EMBL/GenBank/DDBJ whole genome shotgun (WGS) entry which is preliminary data.</text>
</comment>
<accession>A0ABR3BF41</accession>
<protein>
    <submittedName>
        <fullName evidence="1">Uncharacterized protein</fullName>
    </submittedName>
</protein>
<proteinExistence type="predicted"/>
<sequence>MDWDRFKRALEPLQDHDQHDGLPRYSHADLMHLMDEQYFILDFLTELAEKLGEFKSTKESTSAYPQLGPILTAASIHPFLCLDSKIAKATIQCLQRYSQFDTSSLQSSSATWCIDRIRRLVRSPLTVPSHVESSHMMNVGDTLSPKEDDATQNQIKQIISNINKRFLDGSLTPQIVSGLMDLSLALLEQNATSVLIEVLINCGTILMDTEQKKLYWGNIEQSKPNTHIPDTYYDDYALHFDTTPCIFSGRFVSRLLGNPKDRLWKLYRSWTPELIARVWKHQRHIMEYELLDFFQELATIKSYTSKYQLHKQLERTTMVQLLQNNPHLVSIAHNKVAKWVIRFSDWRLVRMWQHVISLLPTLVETKFSDQKHSSTFTPTYKDAFTYFPYDLKVAAETLQNSSSEQLFIQHISSQCGTILDKLTIYTYTGTFEDIEVRRNEAWVLALMFPDFLQKCTMCLISWCLNQDVWDSKMDMISSYLGWLMCPSDDDRVDDTVECLKHWIISLKGFHTRQPDDALKVILIHWEEIFSGNILVGMSIASSILISTKEVWDSIHCTLMVNNILGSSSDEINFEATKTKMTKGYDKAAAQFILDYIYDIIQKIDTAISNIP</sequence>
<dbReference type="Proteomes" id="UP001448207">
    <property type="component" value="Unassembled WGS sequence"/>
</dbReference>
<dbReference type="EMBL" id="JBCLYO010000001">
    <property type="protein sequence ID" value="KAL0097474.1"/>
    <property type="molecule type" value="Genomic_DNA"/>
</dbReference>
<keyword evidence="2" id="KW-1185">Reference proteome</keyword>
<name>A0ABR3BF41_PHYBL</name>